<feature type="chain" id="PRO_5045021356" evidence="2">
    <location>
        <begin position="21"/>
        <end position="174"/>
    </location>
</feature>
<evidence type="ECO:0000313" key="4">
    <source>
        <dbReference type="RefSeq" id="XP_008574039.1"/>
    </source>
</evidence>
<gene>
    <name evidence="4 5" type="primary">LOC103592925</name>
</gene>
<keyword evidence="1" id="KW-1133">Transmembrane helix</keyword>
<proteinExistence type="predicted"/>
<keyword evidence="3" id="KW-1185">Reference proteome</keyword>
<dbReference type="GeneID" id="103592925"/>
<reference evidence="4 5" key="1">
    <citation type="submission" date="2025-05" db="UniProtKB">
        <authorList>
            <consortium name="RefSeq"/>
        </authorList>
    </citation>
    <scope>IDENTIFICATION</scope>
</reference>
<name>A0ABM0R099_GALVR</name>
<dbReference type="RefSeq" id="XP_008574040.1">
    <property type="nucleotide sequence ID" value="XM_008575818.1"/>
</dbReference>
<dbReference type="RefSeq" id="XP_008574039.1">
    <property type="nucleotide sequence ID" value="XM_008575817.1"/>
</dbReference>
<feature type="transmembrane region" description="Helical" evidence="1">
    <location>
        <begin position="93"/>
        <end position="111"/>
    </location>
</feature>
<evidence type="ECO:0000313" key="5">
    <source>
        <dbReference type="RefSeq" id="XP_008574040.1"/>
    </source>
</evidence>
<accession>A0ABM0R099</accession>
<keyword evidence="1" id="KW-0812">Transmembrane</keyword>
<protein>
    <submittedName>
        <fullName evidence="4 5">Lipid phosphate phosphohydrolase 3-like</fullName>
    </submittedName>
</protein>
<feature type="signal peptide" evidence="2">
    <location>
        <begin position="1"/>
        <end position="20"/>
    </location>
</feature>
<dbReference type="Proteomes" id="UP000694923">
    <property type="component" value="Unplaced"/>
</dbReference>
<dbReference type="PANTHER" id="PTHR10165:SF94">
    <property type="entry name" value="PHOSPHATIDIC ACID PHOSPHATASE TYPE 2D"/>
    <property type="match status" value="1"/>
</dbReference>
<evidence type="ECO:0000256" key="2">
    <source>
        <dbReference type="SAM" id="SignalP"/>
    </source>
</evidence>
<keyword evidence="2" id="KW-0732">Signal</keyword>
<organism evidence="3 5">
    <name type="scientific">Galeopterus variegatus</name>
    <name type="common">Malayan flying lemur</name>
    <name type="synonym">Cynocephalus variegatus</name>
    <dbReference type="NCBI Taxonomy" id="482537"/>
    <lineage>
        <taxon>Eukaryota</taxon>
        <taxon>Metazoa</taxon>
        <taxon>Chordata</taxon>
        <taxon>Craniata</taxon>
        <taxon>Vertebrata</taxon>
        <taxon>Euteleostomi</taxon>
        <taxon>Mammalia</taxon>
        <taxon>Eutheria</taxon>
        <taxon>Euarchontoglires</taxon>
        <taxon>Dermoptera</taxon>
        <taxon>Cynocephalidae</taxon>
        <taxon>Galeopterus</taxon>
    </lineage>
</organism>
<dbReference type="InterPro" id="IPR043216">
    <property type="entry name" value="PAP-like"/>
</dbReference>
<evidence type="ECO:0000313" key="3">
    <source>
        <dbReference type="Proteomes" id="UP000694923"/>
    </source>
</evidence>
<evidence type="ECO:0000256" key="1">
    <source>
        <dbReference type="SAM" id="Phobius"/>
    </source>
</evidence>
<keyword evidence="1" id="KW-0472">Membrane</keyword>
<feature type="transmembrane region" description="Helical" evidence="1">
    <location>
        <begin position="53"/>
        <end position="72"/>
    </location>
</feature>
<sequence length="174" mass="19148">MLVALDVFCLLLVSIPTLLCESGYVAPHFQGFFCDDNTIQYPRVSNYAIEDSALITMDFLICIFMISLGEMIRVRSLQLSSPALLNSTYMVMVYKHLGTFIFGGMASYSLANIAKMTTGSLRPHFLAVCQPDPTSFKCDSGYITNYTCTGQPADILNARQVGGWGASLPHPSHR</sequence>
<dbReference type="PANTHER" id="PTHR10165">
    <property type="entry name" value="LIPID PHOSPHATE PHOSPHATASE"/>
    <property type="match status" value="1"/>
</dbReference>